<dbReference type="EMBL" id="FOPK01000037">
    <property type="protein sequence ID" value="SFH62266.1"/>
    <property type="molecule type" value="Genomic_DNA"/>
</dbReference>
<reference evidence="1 3" key="1">
    <citation type="submission" date="2016-04" db="EMBL/GenBank/DDBJ databases">
        <title>Complete genome sequencing and analysis of CBMB27, Methylobacterium phyllosphaerae isolated from leaf tissues of rice (Oryza sativa L.).</title>
        <authorList>
            <person name="Lee Y."/>
            <person name="Hwangbo K."/>
            <person name="Chung H."/>
            <person name="Yoo J."/>
            <person name="Kim K.Y."/>
            <person name="Sa T.M."/>
            <person name="Um Y."/>
            <person name="Madhaiyan M."/>
        </authorList>
    </citation>
    <scope>NUCLEOTIDE SEQUENCE [LARGE SCALE GENOMIC DNA]</scope>
    <source>
        <strain evidence="1 3">CBMB27</strain>
        <plasmid evidence="1 3">CBMB27-p2</plasmid>
    </source>
</reference>
<gene>
    <name evidence="1" type="ORF">MCBMB27_05795</name>
    <name evidence="2" type="ORF">SAMN05192567_13714</name>
</gene>
<dbReference type="EMBL" id="CP015369">
    <property type="protein sequence ID" value="APT35086.1"/>
    <property type="molecule type" value="Genomic_DNA"/>
</dbReference>
<geneLocation type="plasmid" evidence="1 3">
    <name>CBMB27-p2</name>
</geneLocation>
<proteinExistence type="predicted"/>
<evidence type="ECO:0000313" key="1">
    <source>
        <dbReference type="EMBL" id="APT35086.1"/>
    </source>
</evidence>
<accession>A0AAE8L9E0</accession>
<dbReference type="Proteomes" id="UP000185487">
    <property type="component" value="Plasmid CBMB27-p2"/>
</dbReference>
<dbReference type="KEGG" id="mphy:MCBMB27_05795"/>
<dbReference type="Proteomes" id="UP000199140">
    <property type="component" value="Unassembled WGS sequence"/>
</dbReference>
<evidence type="ECO:0000313" key="3">
    <source>
        <dbReference type="Proteomes" id="UP000185487"/>
    </source>
</evidence>
<keyword evidence="3" id="KW-1185">Reference proteome</keyword>
<organism evidence="2 4">
    <name type="scientific">Methylobacterium phyllosphaerae</name>
    <dbReference type="NCBI Taxonomy" id="418223"/>
    <lineage>
        <taxon>Bacteria</taxon>
        <taxon>Pseudomonadati</taxon>
        <taxon>Pseudomonadota</taxon>
        <taxon>Alphaproteobacteria</taxon>
        <taxon>Hyphomicrobiales</taxon>
        <taxon>Methylobacteriaceae</taxon>
        <taxon>Methylobacterium</taxon>
    </lineage>
</organism>
<evidence type="ECO:0000313" key="2">
    <source>
        <dbReference type="EMBL" id="SFH62266.1"/>
    </source>
</evidence>
<keyword evidence="1" id="KW-0614">Plasmid</keyword>
<evidence type="ECO:0000313" key="4">
    <source>
        <dbReference type="Proteomes" id="UP000199140"/>
    </source>
</evidence>
<dbReference type="AlphaFoldDB" id="A0AAE8L9E0"/>
<name>A0AAE8L9E0_9HYPH</name>
<sequence>MDGDRTKSALKRVAEALSVSEDVFLKGHPRGVSPATAISEELELLRLFATLTDPEIRRTCLRYVQNLAASSDMAAG</sequence>
<reference evidence="2 4" key="2">
    <citation type="submission" date="2016-10" db="EMBL/GenBank/DDBJ databases">
        <authorList>
            <person name="Varghese N."/>
            <person name="Submissions S."/>
        </authorList>
    </citation>
    <scope>NUCLEOTIDE SEQUENCE [LARGE SCALE GENOMIC DNA]</scope>
    <source>
        <strain evidence="2 4">CBMB27</strain>
    </source>
</reference>
<protein>
    <submittedName>
        <fullName evidence="2">Uncharacterized protein</fullName>
    </submittedName>
</protein>